<organism evidence="2">
    <name type="scientific">Nematocida ausubeli (strain ATCC PRA-371 / ERTm2)</name>
    <name type="common">Nematode killer fungus</name>
    <dbReference type="NCBI Taxonomy" id="1913371"/>
    <lineage>
        <taxon>Eukaryota</taxon>
        <taxon>Fungi</taxon>
        <taxon>Fungi incertae sedis</taxon>
        <taxon>Microsporidia</taxon>
        <taxon>Nematocida</taxon>
    </lineage>
</organism>
<dbReference type="EMBL" id="JH604633">
    <property type="protein sequence ID" value="EHY66609.1"/>
    <property type="molecule type" value="Genomic_DNA"/>
</dbReference>
<dbReference type="HOGENOM" id="CLU_3050855_0_0_1"/>
<gene>
    <name evidence="2" type="ORF">NERG_00249</name>
</gene>
<keyword evidence="1" id="KW-0472">Membrane</keyword>
<evidence type="ECO:0000256" key="1">
    <source>
        <dbReference type="SAM" id="Phobius"/>
    </source>
</evidence>
<keyword evidence="1" id="KW-0812">Transmembrane</keyword>
<protein>
    <submittedName>
        <fullName evidence="2">Uncharacterized protein</fullName>
    </submittedName>
</protein>
<accession>H8Z9H8</accession>
<reference evidence="2" key="1">
    <citation type="submission" date="2011-03" db="EMBL/GenBank/DDBJ databases">
        <title>The Genome Sequence of Nematocida sp1 strain ERTm2.</title>
        <authorList>
            <consortium name="The Broad Institute Genome Sequencing Platform"/>
            <consortium name="The Broad Institute Genome Sequencing Center for Infectious Disease"/>
            <person name="Cuomo C."/>
            <person name="Troemel E."/>
            <person name="Young S.K."/>
            <person name="Zeng Q."/>
            <person name="Gargeya S."/>
            <person name="Fitzgerald M."/>
            <person name="Haas B."/>
            <person name="Abouelleil A."/>
            <person name="Alvarado L."/>
            <person name="Arachchi H.M."/>
            <person name="Berlin A."/>
            <person name="Brown A."/>
            <person name="Chapman S.B."/>
            <person name="Chen Z."/>
            <person name="Dunbar C."/>
            <person name="Freedman E."/>
            <person name="Gearin G."/>
            <person name="Gellesch M."/>
            <person name="Goldberg J."/>
            <person name="Griggs A."/>
            <person name="Gujja S."/>
            <person name="Heilman E.R."/>
            <person name="Heiman D."/>
            <person name="Howarth C."/>
            <person name="Larson L."/>
            <person name="Lui A."/>
            <person name="MacDonald P.J.P."/>
            <person name="Mehta T."/>
            <person name="Montmayeur A."/>
            <person name="Murphy C."/>
            <person name="Neiman D."/>
            <person name="Pearson M."/>
            <person name="Priest M."/>
            <person name="Roberts A."/>
            <person name="Saif S."/>
            <person name="Shea T."/>
            <person name="Shenoy N."/>
            <person name="Sisk P."/>
            <person name="Stolte C."/>
            <person name="Sykes S."/>
            <person name="White J."/>
            <person name="Yandava C."/>
            <person name="Wortman J."/>
            <person name="Nusbaum C."/>
            <person name="Birren B."/>
        </authorList>
    </citation>
    <scope>NUCLEOTIDE SEQUENCE</scope>
    <source>
        <strain evidence="2">ERTm2</strain>
    </source>
</reference>
<sequence>MDIGFEAFASPAFYLCAIYMILAGMAVERVSAVLRKNHAERQSSDVWEEQTVRA</sequence>
<proteinExistence type="predicted"/>
<name>H8Z9H8_NEMA1</name>
<dbReference type="AlphaFoldDB" id="H8Z9H8"/>
<evidence type="ECO:0000313" key="2">
    <source>
        <dbReference type="EMBL" id="EHY66609.1"/>
    </source>
</evidence>
<feature type="transmembrane region" description="Helical" evidence="1">
    <location>
        <begin position="12"/>
        <end position="34"/>
    </location>
</feature>
<keyword evidence="1" id="KW-1133">Transmembrane helix</keyword>
<dbReference type="Proteomes" id="UP000005622">
    <property type="component" value="Unassembled WGS sequence"/>
</dbReference>